<dbReference type="GO" id="GO:0005886">
    <property type="term" value="C:plasma membrane"/>
    <property type="evidence" value="ECO:0007669"/>
    <property type="project" value="UniProtKB-SubCell"/>
</dbReference>
<comment type="similarity">
    <text evidence="8">Belongs to the glycosyltransferase group 1 family.</text>
</comment>
<keyword evidence="11" id="KW-1185">Reference proteome</keyword>
<dbReference type="GO" id="GO:0009244">
    <property type="term" value="P:lipopolysaccharide core region biosynthetic process"/>
    <property type="evidence" value="ECO:0007669"/>
    <property type="project" value="UniProtKB-UniRule"/>
</dbReference>
<evidence type="ECO:0000256" key="1">
    <source>
        <dbReference type="ARBA" id="ARBA00004713"/>
    </source>
</evidence>
<dbReference type="EC" id="2.4.99.12" evidence="2 8"/>
<feature type="active site" description="Proton acceptor" evidence="7">
    <location>
        <position position="48"/>
    </location>
</feature>
<dbReference type="InterPro" id="IPR038107">
    <property type="entry name" value="Glycos_transf_N_sf"/>
</dbReference>
<evidence type="ECO:0000313" key="10">
    <source>
        <dbReference type="EMBL" id="MPR35006.1"/>
    </source>
</evidence>
<comment type="caution">
    <text evidence="10">The sequence shown here is derived from an EMBL/GenBank/DDBJ whole genome shotgun (WGS) entry which is preliminary data.</text>
</comment>
<comment type="function">
    <text evidence="8">Involved in lipopolysaccharide (LPS) biosynthesis. Catalyzes the transfer of 3-deoxy-D-manno-octulosonate (Kdo) residue(s) from CMP-Kdo to lipid IV(A), the tetraacyldisaccharide-1,4'-bisphosphate precursor of lipid A.</text>
</comment>
<dbReference type="GO" id="GO:0043842">
    <property type="term" value="F:Kdo transferase activity"/>
    <property type="evidence" value="ECO:0007669"/>
    <property type="project" value="UniProtKB-EC"/>
</dbReference>
<feature type="domain" description="3-deoxy-D-manno-octulosonic-acid transferase N-terminal" evidence="9">
    <location>
        <begin position="34"/>
        <end position="194"/>
    </location>
</feature>
<evidence type="ECO:0000313" key="11">
    <source>
        <dbReference type="Proteomes" id="UP000479293"/>
    </source>
</evidence>
<evidence type="ECO:0000256" key="3">
    <source>
        <dbReference type="ARBA" id="ARBA00019077"/>
    </source>
</evidence>
<evidence type="ECO:0000256" key="5">
    <source>
        <dbReference type="ARBA" id="ARBA00031445"/>
    </source>
</evidence>
<comment type="subcellular location">
    <subcellularLocation>
        <location evidence="8">Cell membrane</location>
    </subcellularLocation>
</comment>
<evidence type="ECO:0000256" key="2">
    <source>
        <dbReference type="ARBA" id="ARBA00012621"/>
    </source>
</evidence>
<evidence type="ECO:0000256" key="4">
    <source>
        <dbReference type="ARBA" id="ARBA00022679"/>
    </source>
</evidence>
<organism evidence="10 11">
    <name type="scientific">Salmonirosea aquatica</name>
    <dbReference type="NCBI Taxonomy" id="2654236"/>
    <lineage>
        <taxon>Bacteria</taxon>
        <taxon>Pseudomonadati</taxon>
        <taxon>Bacteroidota</taxon>
        <taxon>Cytophagia</taxon>
        <taxon>Cytophagales</taxon>
        <taxon>Spirosomataceae</taxon>
        <taxon>Salmonirosea</taxon>
    </lineage>
</organism>
<proteinExistence type="inferred from homology"/>
<reference evidence="10 11" key="1">
    <citation type="submission" date="2019-10" db="EMBL/GenBank/DDBJ databases">
        <title>Draft Genome Sequence of Cytophagaceae sp. SJW1-29.</title>
        <authorList>
            <person name="Choi A."/>
        </authorList>
    </citation>
    <scope>NUCLEOTIDE SEQUENCE [LARGE SCALE GENOMIC DNA]</scope>
    <source>
        <strain evidence="10 11">SJW1-29</strain>
    </source>
</reference>
<dbReference type="Proteomes" id="UP000479293">
    <property type="component" value="Unassembled WGS sequence"/>
</dbReference>
<keyword evidence="8" id="KW-0448">Lipopolysaccharide biosynthesis</keyword>
<dbReference type="PANTHER" id="PTHR42755">
    <property type="entry name" value="3-DEOXY-MANNO-OCTULOSONATE CYTIDYLYLTRANSFERASE"/>
    <property type="match status" value="1"/>
</dbReference>
<keyword evidence="4 8" id="KW-0808">Transferase</keyword>
<dbReference type="Gene3D" id="3.40.50.11720">
    <property type="entry name" value="3-Deoxy-D-manno-octulosonic-acid transferase, N-terminal domain"/>
    <property type="match status" value="1"/>
</dbReference>
<dbReference type="AlphaFoldDB" id="A0A7C9F762"/>
<dbReference type="EMBL" id="WHLY01000002">
    <property type="protein sequence ID" value="MPR35006.1"/>
    <property type="molecule type" value="Genomic_DNA"/>
</dbReference>
<sequence>MRLASFFHPKARQWINGRHNLMERLHTELPALIDGRPVAWFHAASLGEFEQGRPVIEAFRSRHPDYFIFLTFFSPSGYEVRKNYAQADYISYLPNDTPTNARRLVQLLRPRLVFFIKYEFWYNYLHALQPSGAIILSFSTLFLPHYLFFKPYGGFYRQLLNCFDHILVQNEASAALLRGIGYEKVTVAGDTRFDRVQQIADSTRTLPEIASFVQDGPCLIVGSAWEADRAVIVPALNQLKTPLKVIIAPHEIQETELARWEQTLAGKTLRYSAYQAAGFAAHSSPAAQYLLIDNVGMLSSLYRYGQVAYIGGGFGAGLHNILEAATFGLPVLFGNRSFYKFQEAVDLVAQGGAWAVADTNEFQRKLEDLLKDPLLRTSRGHVGRRYVQEHTGATEAVIRRVEQQLAEQDVS</sequence>
<evidence type="ECO:0000256" key="6">
    <source>
        <dbReference type="ARBA" id="ARBA00049183"/>
    </source>
</evidence>
<comment type="pathway">
    <text evidence="1 8">Bacterial outer membrane biogenesis; LPS core biosynthesis.</text>
</comment>
<dbReference type="InterPro" id="IPR039901">
    <property type="entry name" value="Kdotransferase"/>
</dbReference>
<name>A0A7C9F762_9BACT</name>
<accession>A0A7C9F762</accession>
<dbReference type="Gene3D" id="3.40.50.2000">
    <property type="entry name" value="Glycogen Phosphorylase B"/>
    <property type="match status" value="1"/>
</dbReference>
<dbReference type="PANTHER" id="PTHR42755:SF1">
    <property type="entry name" value="3-DEOXY-D-MANNO-OCTULOSONIC ACID TRANSFERASE, MITOCHONDRIAL-RELATED"/>
    <property type="match status" value="1"/>
</dbReference>
<comment type="catalytic activity">
    <reaction evidence="6 8">
        <text>lipid IVA (E. coli) + CMP-3-deoxy-beta-D-manno-octulosonate = alpha-Kdo-(2-&gt;6)-lipid IVA (E. coli) + CMP + H(+)</text>
        <dbReference type="Rhea" id="RHEA:28066"/>
        <dbReference type="ChEBI" id="CHEBI:15378"/>
        <dbReference type="ChEBI" id="CHEBI:58603"/>
        <dbReference type="ChEBI" id="CHEBI:60364"/>
        <dbReference type="ChEBI" id="CHEBI:60377"/>
        <dbReference type="ChEBI" id="CHEBI:85987"/>
        <dbReference type="EC" id="2.4.99.12"/>
    </reaction>
</comment>
<gene>
    <name evidence="10" type="ORF">GBK04_17005</name>
</gene>
<evidence type="ECO:0000256" key="7">
    <source>
        <dbReference type="PIRSR" id="PIRSR639901-1"/>
    </source>
</evidence>
<evidence type="ECO:0000256" key="8">
    <source>
        <dbReference type="RuleBase" id="RU365103"/>
    </source>
</evidence>
<dbReference type="GO" id="GO:0009245">
    <property type="term" value="P:lipid A biosynthetic process"/>
    <property type="evidence" value="ECO:0007669"/>
    <property type="project" value="TreeGrafter"/>
</dbReference>
<dbReference type="UniPathway" id="UPA00958"/>
<protein>
    <recommendedName>
        <fullName evidence="3 8">3-deoxy-D-manno-octulosonic acid transferase</fullName>
        <shortName evidence="8">Kdo transferase</shortName>
        <ecNumber evidence="2 8">2.4.99.12</ecNumber>
    </recommendedName>
    <alternativeName>
        <fullName evidence="5 8">Lipid IV(A) 3-deoxy-D-manno-octulosonic acid transferase</fullName>
    </alternativeName>
</protein>
<dbReference type="SUPFAM" id="SSF53756">
    <property type="entry name" value="UDP-Glycosyltransferase/glycogen phosphorylase"/>
    <property type="match status" value="1"/>
</dbReference>
<evidence type="ECO:0000259" key="9">
    <source>
        <dbReference type="Pfam" id="PF04413"/>
    </source>
</evidence>
<keyword evidence="8" id="KW-0472">Membrane</keyword>
<keyword evidence="8" id="KW-1003">Cell membrane</keyword>
<dbReference type="Pfam" id="PF04413">
    <property type="entry name" value="Glycos_transf_N"/>
    <property type="match status" value="1"/>
</dbReference>
<dbReference type="InterPro" id="IPR007507">
    <property type="entry name" value="Glycos_transf_N"/>
</dbReference>